<organism evidence="2 3">
    <name type="scientific">Populus alba x Populus x berolinensis</name>
    <dbReference type="NCBI Taxonomy" id="444605"/>
    <lineage>
        <taxon>Eukaryota</taxon>
        <taxon>Viridiplantae</taxon>
        <taxon>Streptophyta</taxon>
        <taxon>Embryophyta</taxon>
        <taxon>Tracheophyta</taxon>
        <taxon>Spermatophyta</taxon>
        <taxon>Magnoliopsida</taxon>
        <taxon>eudicotyledons</taxon>
        <taxon>Gunneridae</taxon>
        <taxon>Pentapetalae</taxon>
        <taxon>rosids</taxon>
        <taxon>fabids</taxon>
        <taxon>Malpighiales</taxon>
        <taxon>Salicaceae</taxon>
        <taxon>Saliceae</taxon>
        <taxon>Populus</taxon>
    </lineage>
</organism>
<sequence length="264" mass="29203">MEKSKRKPAAAVKRPQVPLHAIVPSHTNQGGSLVLGIKSALGKLDGSIFHIPRADLPPFPVVNQPNNTDLVTPEPPSSPTLVVLESPASPKGATFTPSSSVKAGNPHVPLLVNGKWRDLFSSNINILFCPKLRHFLALHDISSCPFLTEDLDHSCDDWKLCVIGYVFGKFLGYRALNSIIENVWKCEATLTMHKSGWLVYKFQNEEDKCPVLCGGPYLVYGRPLILRSMSKYFDFSSSEMTQVPVWIKFPNLPLKCGCLGVYQN</sequence>
<proteinExistence type="predicted"/>
<evidence type="ECO:0000259" key="1">
    <source>
        <dbReference type="Pfam" id="PF14111"/>
    </source>
</evidence>
<gene>
    <name evidence="2" type="ORF">NC653_016705</name>
</gene>
<comment type="caution">
    <text evidence="2">The sequence shown here is derived from an EMBL/GenBank/DDBJ whole genome shotgun (WGS) entry which is preliminary data.</text>
</comment>
<feature type="domain" description="DUF4283" evidence="1">
    <location>
        <begin position="155"/>
        <end position="236"/>
    </location>
</feature>
<dbReference type="AlphaFoldDB" id="A0AAD6QNJ6"/>
<protein>
    <recommendedName>
        <fullName evidence="1">DUF4283 domain-containing protein</fullName>
    </recommendedName>
</protein>
<evidence type="ECO:0000313" key="3">
    <source>
        <dbReference type="Proteomes" id="UP001164929"/>
    </source>
</evidence>
<dbReference type="PANTHER" id="PTHR33233">
    <property type="entry name" value="ENDONUCLEASE/EXONUCLEASE/PHOSPHATASE"/>
    <property type="match status" value="1"/>
</dbReference>
<keyword evidence="3" id="KW-1185">Reference proteome</keyword>
<evidence type="ECO:0000313" key="2">
    <source>
        <dbReference type="EMBL" id="KAJ6993651.1"/>
    </source>
</evidence>
<reference evidence="2" key="1">
    <citation type="journal article" date="2023" name="Mol. Ecol. Resour.">
        <title>Chromosome-level genome assembly of a triploid poplar Populus alba 'Berolinensis'.</title>
        <authorList>
            <person name="Chen S."/>
            <person name="Yu Y."/>
            <person name="Wang X."/>
            <person name="Wang S."/>
            <person name="Zhang T."/>
            <person name="Zhou Y."/>
            <person name="He R."/>
            <person name="Meng N."/>
            <person name="Wang Y."/>
            <person name="Liu W."/>
            <person name="Liu Z."/>
            <person name="Liu J."/>
            <person name="Guo Q."/>
            <person name="Huang H."/>
            <person name="Sederoff R.R."/>
            <person name="Wang G."/>
            <person name="Qu G."/>
            <person name="Chen S."/>
        </authorList>
    </citation>
    <scope>NUCLEOTIDE SEQUENCE</scope>
    <source>
        <strain evidence="2">SC-2020</strain>
    </source>
</reference>
<dbReference type="Proteomes" id="UP001164929">
    <property type="component" value="Chromosome 6"/>
</dbReference>
<dbReference type="InterPro" id="IPR025558">
    <property type="entry name" value="DUF4283"/>
</dbReference>
<dbReference type="EMBL" id="JAQIZT010000006">
    <property type="protein sequence ID" value="KAJ6993651.1"/>
    <property type="molecule type" value="Genomic_DNA"/>
</dbReference>
<dbReference type="Pfam" id="PF14111">
    <property type="entry name" value="DUF4283"/>
    <property type="match status" value="1"/>
</dbReference>
<dbReference type="PANTHER" id="PTHR33233:SF17">
    <property type="entry name" value="DUF4283 DOMAIN-CONTAINING PROTEIN"/>
    <property type="match status" value="1"/>
</dbReference>
<accession>A0AAD6QNJ6</accession>
<name>A0AAD6QNJ6_9ROSI</name>